<dbReference type="PROSITE" id="PS50885">
    <property type="entry name" value="HAMP"/>
    <property type="match status" value="2"/>
</dbReference>
<dbReference type="InterPro" id="IPR004089">
    <property type="entry name" value="MCPsignal_dom"/>
</dbReference>
<dbReference type="KEGG" id="pmx:PERMA_1487"/>
<dbReference type="PRINTS" id="PR00260">
    <property type="entry name" value="CHEMTRNSDUCR"/>
</dbReference>
<evidence type="ECO:0000259" key="5">
    <source>
        <dbReference type="PROSITE" id="PS50111"/>
    </source>
</evidence>
<keyword evidence="4" id="KW-0472">Membrane</keyword>
<feature type="transmembrane region" description="Helical" evidence="4">
    <location>
        <begin position="177"/>
        <end position="203"/>
    </location>
</feature>
<gene>
    <name evidence="7" type="ordered locus">PERMA_1487</name>
</gene>
<reference evidence="7 8" key="1">
    <citation type="journal article" date="2009" name="J. Bacteriol.">
        <title>Complete and draft genome sequences of six members of the Aquificales.</title>
        <authorList>
            <person name="Reysenbach A.L."/>
            <person name="Hamamura N."/>
            <person name="Podar M."/>
            <person name="Griffiths E."/>
            <person name="Ferreira S."/>
            <person name="Hochstein R."/>
            <person name="Heidelberg J."/>
            <person name="Johnson J."/>
            <person name="Mead D."/>
            <person name="Pohorille A."/>
            <person name="Sarmiento M."/>
            <person name="Schweighofer K."/>
            <person name="Seshadri R."/>
            <person name="Voytek M.A."/>
        </authorList>
    </citation>
    <scope>NUCLEOTIDE SEQUENCE [LARGE SCALE GENOMIC DNA]</scope>
    <source>
        <strain evidence="8">DSM 14350 / EX-H1</strain>
    </source>
</reference>
<feature type="domain" description="HAMP" evidence="6">
    <location>
        <begin position="207"/>
        <end position="252"/>
    </location>
</feature>
<sequence>MSLRKKFIIKLSITLIVLVLFIAVISTLSFRKYGLKTAENTSRIVAELVRDGLTAQMVTGTIDQRDHFLKQVESIKEISNLWVVRGDAVNRQFGNGKNSEKPRDELDIKAIQTGKIQKKIIDSSEGTLFRITIPYIASSNGSINCLNCHNVNEGDVLGAVSIELDITESKIMAVKTVILLLIASVVVLILSGIYMSLFVGKYVNLFEKLKKVMKKAIHGDFSSRIDTDLKDEAGDTVREFNRFMEELHQNFSEIKKVMDGLASADLTVRITKDMEGEFKSLKDNINKSIDALSRTLSITIKGFNQILDRLKILADEIRSVSENMETQNINIRDINSSIDHISESIKKISVNTENAQDMSRQVQSDILAGEKDLTEMENAMKNLTEAGKNIHSVTRSIISIADQTNLLALNAAIEAARAGEHGKGFAVVADEVRKLAEDTSNLAKDIQIMVNQILTTINATSEILEKTHSGYKEMSVTYNEMAQLMDEIASAIQKQTEAIINMRKSIENITKISEQNTSKNKDVADHMQHLSQIADRVKHEVEKFKAEESP</sequence>
<dbReference type="EMBL" id="CP001230">
    <property type="protein sequence ID" value="ACO03505.1"/>
    <property type="molecule type" value="Genomic_DNA"/>
</dbReference>
<evidence type="ECO:0000259" key="6">
    <source>
        <dbReference type="PROSITE" id="PS50885"/>
    </source>
</evidence>
<accession>C0QRF8</accession>
<dbReference type="Gene3D" id="6.10.340.10">
    <property type="match status" value="1"/>
</dbReference>
<dbReference type="GO" id="GO:0004888">
    <property type="term" value="F:transmembrane signaling receptor activity"/>
    <property type="evidence" value="ECO:0007669"/>
    <property type="project" value="InterPro"/>
</dbReference>
<feature type="domain" description="HAMP" evidence="6">
    <location>
        <begin position="253"/>
        <end position="297"/>
    </location>
</feature>
<dbReference type="SUPFAM" id="SSF58104">
    <property type="entry name" value="Methyl-accepting chemotaxis protein (MCP) signaling domain"/>
    <property type="match status" value="1"/>
</dbReference>
<proteinExistence type="inferred from homology"/>
<dbReference type="CDD" id="cd11386">
    <property type="entry name" value="MCP_signal"/>
    <property type="match status" value="1"/>
</dbReference>
<dbReference type="Gene3D" id="3.30.450.290">
    <property type="match status" value="1"/>
</dbReference>
<dbReference type="CDD" id="cd06225">
    <property type="entry name" value="HAMP"/>
    <property type="match status" value="1"/>
</dbReference>
<dbReference type="GO" id="GO:0007165">
    <property type="term" value="P:signal transduction"/>
    <property type="evidence" value="ECO:0007669"/>
    <property type="project" value="UniProtKB-KW"/>
</dbReference>
<dbReference type="HOGENOM" id="CLU_000445_107_27_0"/>
<evidence type="ECO:0000256" key="3">
    <source>
        <dbReference type="PROSITE-ProRule" id="PRU00284"/>
    </source>
</evidence>
<dbReference type="InterPro" id="IPR051310">
    <property type="entry name" value="MCP_chemotaxis"/>
</dbReference>
<dbReference type="Gene3D" id="1.10.287.950">
    <property type="entry name" value="Methyl-accepting chemotaxis protein"/>
    <property type="match status" value="1"/>
</dbReference>
<dbReference type="GO" id="GO:0006935">
    <property type="term" value="P:chemotaxis"/>
    <property type="evidence" value="ECO:0007669"/>
    <property type="project" value="UniProtKB-KW"/>
</dbReference>
<dbReference type="eggNOG" id="COG0840">
    <property type="taxonomic scope" value="Bacteria"/>
</dbReference>
<comment type="similarity">
    <text evidence="2">Belongs to the methyl-accepting chemotaxis (MCP) protein family.</text>
</comment>
<keyword evidence="4" id="KW-0812">Transmembrane</keyword>
<evidence type="ECO:0000256" key="1">
    <source>
        <dbReference type="ARBA" id="ARBA00022500"/>
    </source>
</evidence>
<dbReference type="PaxDb" id="123214-PERMA_1487"/>
<dbReference type="Proteomes" id="UP000001366">
    <property type="component" value="Chromosome"/>
</dbReference>
<organism evidence="7 8">
    <name type="scientific">Persephonella marina (strain DSM 14350 / EX-H1)</name>
    <dbReference type="NCBI Taxonomy" id="123214"/>
    <lineage>
        <taxon>Bacteria</taxon>
        <taxon>Pseudomonadati</taxon>
        <taxon>Aquificota</taxon>
        <taxon>Aquificia</taxon>
        <taxon>Aquificales</taxon>
        <taxon>Hydrogenothermaceae</taxon>
        <taxon>Persephonella</taxon>
    </lineage>
</organism>
<protein>
    <submittedName>
        <fullName evidence="7">Methyl-accepting chemotaxis protein signaling domain protein</fullName>
    </submittedName>
</protein>
<keyword evidence="4" id="KW-1133">Transmembrane helix</keyword>
<keyword evidence="8" id="KW-1185">Reference proteome</keyword>
<dbReference type="InterPro" id="IPR003660">
    <property type="entry name" value="HAMP_dom"/>
</dbReference>
<keyword evidence="3" id="KW-0807">Transducer</keyword>
<dbReference type="AlphaFoldDB" id="C0QRF8"/>
<feature type="domain" description="Methyl-accepting transducer" evidence="5">
    <location>
        <begin position="302"/>
        <end position="531"/>
    </location>
</feature>
<dbReference type="PROSITE" id="PS50111">
    <property type="entry name" value="CHEMOTAXIS_TRANSDUC_2"/>
    <property type="match status" value="1"/>
</dbReference>
<keyword evidence="1" id="KW-0145">Chemotaxis</keyword>
<dbReference type="STRING" id="123214.PERMA_1487"/>
<dbReference type="PANTHER" id="PTHR43531">
    <property type="entry name" value="PROTEIN ICFG"/>
    <property type="match status" value="1"/>
</dbReference>
<name>C0QRF8_PERMH</name>
<dbReference type="GO" id="GO:0016020">
    <property type="term" value="C:membrane"/>
    <property type="evidence" value="ECO:0007669"/>
    <property type="project" value="InterPro"/>
</dbReference>
<evidence type="ECO:0000313" key="8">
    <source>
        <dbReference type="Proteomes" id="UP000001366"/>
    </source>
</evidence>
<feature type="transmembrane region" description="Helical" evidence="4">
    <location>
        <begin position="7"/>
        <end position="30"/>
    </location>
</feature>
<dbReference type="PANTHER" id="PTHR43531:SF11">
    <property type="entry name" value="METHYL-ACCEPTING CHEMOTAXIS PROTEIN 3"/>
    <property type="match status" value="1"/>
</dbReference>
<evidence type="ECO:0000256" key="4">
    <source>
        <dbReference type="SAM" id="Phobius"/>
    </source>
</evidence>
<dbReference type="OrthoDB" id="8935at2"/>
<dbReference type="Pfam" id="PF00015">
    <property type="entry name" value="MCPsignal"/>
    <property type="match status" value="1"/>
</dbReference>
<evidence type="ECO:0000256" key="2">
    <source>
        <dbReference type="ARBA" id="ARBA00029447"/>
    </source>
</evidence>
<evidence type="ECO:0000313" key="7">
    <source>
        <dbReference type="EMBL" id="ACO03505.1"/>
    </source>
</evidence>
<dbReference type="RefSeq" id="WP_012675744.1">
    <property type="nucleotide sequence ID" value="NC_012440.1"/>
</dbReference>
<dbReference type="SMART" id="SM00283">
    <property type="entry name" value="MA"/>
    <property type="match status" value="1"/>
</dbReference>
<dbReference type="InterPro" id="IPR004090">
    <property type="entry name" value="Chemotax_Me-accpt_rcpt"/>
</dbReference>
<dbReference type="Pfam" id="PF18947">
    <property type="entry name" value="HAMP_2"/>
    <property type="match status" value="1"/>
</dbReference>